<keyword evidence="7 8" id="KW-0472">Membrane</keyword>
<keyword evidence="3" id="KW-0813">Transport</keyword>
<comment type="subcellular location">
    <subcellularLocation>
        <location evidence="1">Cell membrane</location>
        <topology evidence="1">Multi-pass membrane protein</topology>
    </subcellularLocation>
</comment>
<keyword evidence="10" id="KW-1185">Reference proteome</keyword>
<evidence type="ECO:0000256" key="6">
    <source>
        <dbReference type="ARBA" id="ARBA00022989"/>
    </source>
</evidence>
<feature type="transmembrane region" description="Helical" evidence="8">
    <location>
        <begin position="196"/>
        <end position="213"/>
    </location>
</feature>
<evidence type="ECO:0000256" key="5">
    <source>
        <dbReference type="ARBA" id="ARBA00022692"/>
    </source>
</evidence>
<reference evidence="9" key="1">
    <citation type="journal article" date="2020" name="Appl. Environ. Microbiol.">
        <title>Medium-Chain Fatty Acid Synthesis by 'Candidatus Weimeria bifida' gen. nov., sp. nov., and 'Candidatus Pseudoramibacter fermentans' sp. nov.</title>
        <authorList>
            <person name="Scarborough M.J."/>
            <person name="Myers K.S."/>
            <person name="Donohue T.J."/>
            <person name="Noguera D.R."/>
        </authorList>
    </citation>
    <scope>NUCLEOTIDE SEQUENCE</scope>
    <source>
        <strain evidence="9">EUB1.1</strain>
    </source>
</reference>
<gene>
    <name evidence="9" type="ORF">FRC53_02050</name>
</gene>
<dbReference type="GO" id="GO:0005886">
    <property type="term" value="C:plasma membrane"/>
    <property type="evidence" value="ECO:0007669"/>
    <property type="project" value="UniProtKB-SubCell"/>
</dbReference>
<sequence length="258" mass="28498">MEQKHGYAAAFKAVFRYTIPVLAGYVFLGITYGILMRTSGYPAWLPVVTALIIYTGSMEFLLVGILASAFNPAAAFATAIMVGARHLFYGISLLGTYRDMGPKKFYLIYTTSDETFSIVYTTPIPDGIDKDKAYLAISFLDQMYWVAGALIGTLFGGLITFDTTGLDFVMTAMFVVILLSQWVEDGTALKTMLKDHISELVGIFGSLLCLIVFGPDHFIIPAMIVIFVALTLLRPVLDPEFQQNQHKQKTPQVKEDNA</sequence>
<dbReference type="AlphaFoldDB" id="A0A6L5GQ02"/>
<evidence type="ECO:0000256" key="4">
    <source>
        <dbReference type="ARBA" id="ARBA00022475"/>
    </source>
</evidence>
<evidence type="ECO:0000313" key="9">
    <source>
        <dbReference type="EMBL" id="MQM72218.1"/>
    </source>
</evidence>
<feature type="transmembrane region" description="Helical" evidence="8">
    <location>
        <begin position="219"/>
        <end position="237"/>
    </location>
</feature>
<dbReference type="EMBL" id="VOGB01000003">
    <property type="protein sequence ID" value="MQM72218.1"/>
    <property type="molecule type" value="Genomic_DNA"/>
</dbReference>
<dbReference type="PANTHER" id="PTHR34979">
    <property type="entry name" value="INNER MEMBRANE PROTEIN YGAZ"/>
    <property type="match status" value="1"/>
</dbReference>
<feature type="transmembrane region" description="Helical" evidence="8">
    <location>
        <begin position="14"/>
        <end position="35"/>
    </location>
</feature>
<keyword evidence="4" id="KW-1003">Cell membrane</keyword>
<name>A0A6L5GQ02_9FIRM</name>
<proteinExistence type="inferred from homology"/>
<evidence type="ECO:0000256" key="7">
    <source>
        <dbReference type="ARBA" id="ARBA00023136"/>
    </source>
</evidence>
<comment type="caution">
    <text evidence="9">The sequence shown here is derived from an EMBL/GenBank/DDBJ whole genome shotgun (WGS) entry which is preliminary data.</text>
</comment>
<evidence type="ECO:0000256" key="3">
    <source>
        <dbReference type="ARBA" id="ARBA00022448"/>
    </source>
</evidence>
<dbReference type="PANTHER" id="PTHR34979:SF1">
    <property type="entry name" value="INNER MEMBRANE PROTEIN YGAZ"/>
    <property type="match status" value="1"/>
</dbReference>
<dbReference type="GO" id="GO:1903785">
    <property type="term" value="P:L-valine transmembrane transport"/>
    <property type="evidence" value="ECO:0007669"/>
    <property type="project" value="TreeGrafter"/>
</dbReference>
<evidence type="ECO:0000256" key="2">
    <source>
        <dbReference type="ARBA" id="ARBA00010735"/>
    </source>
</evidence>
<comment type="similarity">
    <text evidence="2">Belongs to the AzlC family.</text>
</comment>
<evidence type="ECO:0000256" key="8">
    <source>
        <dbReference type="SAM" id="Phobius"/>
    </source>
</evidence>
<feature type="transmembrane region" description="Helical" evidence="8">
    <location>
        <begin position="73"/>
        <end position="94"/>
    </location>
</feature>
<evidence type="ECO:0000256" key="1">
    <source>
        <dbReference type="ARBA" id="ARBA00004651"/>
    </source>
</evidence>
<keyword evidence="6 8" id="KW-1133">Transmembrane helix</keyword>
<feature type="transmembrane region" description="Helical" evidence="8">
    <location>
        <begin position="143"/>
        <end position="161"/>
    </location>
</feature>
<protein>
    <submittedName>
        <fullName evidence="9">Branched-chain amino acid transporter AzlC</fullName>
    </submittedName>
</protein>
<dbReference type="InterPro" id="IPR011606">
    <property type="entry name" value="Brnchd-chn_aa_trnsp_permease"/>
</dbReference>
<accession>A0A6L5GQ02</accession>
<feature type="transmembrane region" description="Helical" evidence="8">
    <location>
        <begin position="47"/>
        <end position="67"/>
    </location>
</feature>
<evidence type="ECO:0000313" key="10">
    <source>
        <dbReference type="Proteomes" id="UP000473648"/>
    </source>
</evidence>
<dbReference type="Proteomes" id="UP000473648">
    <property type="component" value="Unassembled WGS sequence"/>
</dbReference>
<organism evidence="9 10">
    <name type="scientific">Candidatus Pseudoramibacter fermentans</name>
    <dbReference type="NCBI Taxonomy" id="2594427"/>
    <lineage>
        <taxon>Bacteria</taxon>
        <taxon>Bacillati</taxon>
        <taxon>Bacillota</taxon>
        <taxon>Clostridia</taxon>
        <taxon>Eubacteriales</taxon>
        <taxon>Eubacteriaceae</taxon>
        <taxon>Pseudoramibacter</taxon>
    </lineage>
</organism>
<keyword evidence="5 8" id="KW-0812">Transmembrane</keyword>
<dbReference type="Pfam" id="PF03591">
    <property type="entry name" value="AzlC"/>
    <property type="match status" value="1"/>
</dbReference>